<dbReference type="Proteomes" id="UP000448867">
    <property type="component" value="Unassembled WGS sequence"/>
</dbReference>
<dbReference type="InterPro" id="IPR027417">
    <property type="entry name" value="P-loop_NTPase"/>
</dbReference>
<dbReference type="Gene3D" id="3.30.1220.10">
    <property type="entry name" value="CobW-like, C-terminal domain"/>
    <property type="match status" value="1"/>
</dbReference>
<dbReference type="Pfam" id="PF07683">
    <property type="entry name" value="CobW_C"/>
    <property type="match status" value="1"/>
</dbReference>
<reference evidence="7 8" key="1">
    <citation type="submission" date="2019-11" db="EMBL/GenBank/DDBJ databases">
        <title>Bacillus lacus genome.</title>
        <authorList>
            <person name="Allen C.J."/>
            <person name="Newman J.D."/>
        </authorList>
    </citation>
    <scope>NUCLEOTIDE SEQUENCE [LARGE SCALE GENOMIC DNA]</scope>
    <source>
        <strain evidence="7 8">KCTC 33946</strain>
    </source>
</reference>
<evidence type="ECO:0000313" key="8">
    <source>
        <dbReference type="Proteomes" id="UP000448867"/>
    </source>
</evidence>
<dbReference type="Pfam" id="PF02492">
    <property type="entry name" value="cobW"/>
    <property type="match status" value="1"/>
</dbReference>
<keyword evidence="8" id="KW-1185">Reference proteome</keyword>
<dbReference type="SMART" id="SM00833">
    <property type="entry name" value="CobW_C"/>
    <property type="match status" value="1"/>
</dbReference>
<name>A0A7X2LZC0_9BACI</name>
<dbReference type="PANTHER" id="PTHR13748:SF62">
    <property type="entry name" value="COBW DOMAIN-CONTAINING PROTEIN"/>
    <property type="match status" value="1"/>
</dbReference>
<dbReference type="InterPro" id="IPR011629">
    <property type="entry name" value="CobW-like_C"/>
</dbReference>
<dbReference type="SUPFAM" id="SSF52540">
    <property type="entry name" value="P-loop containing nucleoside triphosphate hydrolases"/>
    <property type="match status" value="1"/>
</dbReference>
<dbReference type="Gene3D" id="3.40.50.300">
    <property type="entry name" value="P-loop containing nucleotide triphosphate hydrolases"/>
    <property type="match status" value="1"/>
</dbReference>
<dbReference type="InterPro" id="IPR051316">
    <property type="entry name" value="Zinc-reg_GTPase_activator"/>
</dbReference>
<evidence type="ECO:0000256" key="1">
    <source>
        <dbReference type="ARBA" id="ARBA00022741"/>
    </source>
</evidence>
<dbReference type="GO" id="GO:0005737">
    <property type="term" value="C:cytoplasm"/>
    <property type="evidence" value="ECO:0007669"/>
    <property type="project" value="TreeGrafter"/>
</dbReference>
<accession>A0A7X2LZC0</accession>
<evidence type="ECO:0000256" key="5">
    <source>
        <dbReference type="ARBA" id="ARBA00049117"/>
    </source>
</evidence>
<evidence type="ECO:0000256" key="2">
    <source>
        <dbReference type="ARBA" id="ARBA00022801"/>
    </source>
</evidence>
<dbReference type="SUPFAM" id="SSF90002">
    <property type="entry name" value="Hypothetical protein YjiA, C-terminal domain"/>
    <property type="match status" value="1"/>
</dbReference>
<dbReference type="CDD" id="cd03112">
    <property type="entry name" value="CobW-like"/>
    <property type="match status" value="1"/>
</dbReference>
<dbReference type="OrthoDB" id="9808822at2"/>
<keyword evidence="3" id="KW-0143">Chaperone</keyword>
<dbReference type="GO" id="GO:0000166">
    <property type="term" value="F:nucleotide binding"/>
    <property type="evidence" value="ECO:0007669"/>
    <property type="project" value="UniProtKB-KW"/>
</dbReference>
<evidence type="ECO:0000256" key="4">
    <source>
        <dbReference type="ARBA" id="ARBA00034320"/>
    </source>
</evidence>
<dbReference type="RefSeq" id="WP_154308717.1">
    <property type="nucleotide sequence ID" value="NZ_WKKI01000030.1"/>
</dbReference>
<dbReference type="PANTHER" id="PTHR13748">
    <property type="entry name" value="COBW-RELATED"/>
    <property type="match status" value="1"/>
</dbReference>
<evidence type="ECO:0000256" key="3">
    <source>
        <dbReference type="ARBA" id="ARBA00023186"/>
    </source>
</evidence>
<dbReference type="InterPro" id="IPR036627">
    <property type="entry name" value="CobW-likC_sf"/>
</dbReference>
<protein>
    <submittedName>
        <fullName evidence="7">GTP-binding protein</fullName>
    </submittedName>
</protein>
<comment type="similarity">
    <text evidence="4">Belongs to the SIMIBI class G3E GTPase family. ZNG1 subfamily.</text>
</comment>
<dbReference type="InterPro" id="IPR003495">
    <property type="entry name" value="CobW/HypB/UreG_nucleotide-bd"/>
</dbReference>
<organism evidence="7 8">
    <name type="scientific">Metabacillus lacus</name>
    <dbReference type="NCBI Taxonomy" id="1983721"/>
    <lineage>
        <taxon>Bacteria</taxon>
        <taxon>Bacillati</taxon>
        <taxon>Bacillota</taxon>
        <taxon>Bacilli</taxon>
        <taxon>Bacillales</taxon>
        <taxon>Bacillaceae</taxon>
        <taxon>Metabacillus</taxon>
    </lineage>
</organism>
<evidence type="ECO:0000259" key="6">
    <source>
        <dbReference type="SMART" id="SM00833"/>
    </source>
</evidence>
<dbReference type="GO" id="GO:0016787">
    <property type="term" value="F:hydrolase activity"/>
    <property type="evidence" value="ECO:0007669"/>
    <property type="project" value="UniProtKB-KW"/>
</dbReference>
<comment type="catalytic activity">
    <reaction evidence="5">
        <text>GTP + H2O = GDP + phosphate + H(+)</text>
        <dbReference type="Rhea" id="RHEA:19669"/>
        <dbReference type="ChEBI" id="CHEBI:15377"/>
        <dbReference type="ChEBI" id="CHEBI:15378"/>
        <dbReference type="ChEBI" id="CHEBI:37565"/>
        <dbReference type="ChEBI" id="CHEBI:43474"/>
        <dbReference type="ChEBI" id="CHEBI:58189"/>
    </reaction>
    <physiologicalReaction direction="left-to-right" evidence="5">
        <dbReference type="Rhea" id="RHEA:19670"/>
    </physiologicalReaction>
</comment>
<evidence type="ECO:0000313" key="7">
    <source>
        <dbReference type="EMBL" id="MRX73251.1"/>
    </source>
</evidence>
<dbReference type="EMBL" id="WKKI01000030">
    <property type="protein sequence ID" value="MRX73251.1"/>
    <property type="molecule type" value="Genomic_DNA"/>
</dbReference>
<dbReference type="AlphaFoldDB" id="A0A7X2LZC0"/>
<sequence>MKEMEIYILTGFLGSGKTTLLQKLLEKEKNRDRKVAVIMNELGSYSVDSKLLGKEATLRELLKGCICCTLKDEMENEILSLYQSSQPDVIYIEATGIAHPLEILDACTSPIIAPYVQIKAIYCVVDAARWLNRKLLNANIRLLLEEQVMYSSNIIINKIDIVTDDERTRVREEIAGKNPGAAILETTFSNGEFDEYGKPLCRPAAAEHTPAHAAHQLKMLTMTYQFSVELNKQAFLSWLSDLPGNVLRVKGFVRFHGEKSTYLIQYAYGIPVIEKMPLSLRDTIVIIGSNLQKDVHKIELKKLEKKSLDIRGNDRRI</sequence>
<comment type="caution">
    <text evidence="7">The sequence shown here is derived from an EMBL/GenBank/DDBJ whole genome shotgun (WGS) entry which is preliminary data.</text>
</comment>
<feature type="domain" description="CobW C-terminal" evidence="6">
    <location>
        <begin position="219"/>
        <end position="304"/>
    </location>
</feature>
<keyword evidence="1" id="KW-0547">Nucleotide-binding</keyword>
<keyword evidence="2" id="KW-0378">Hydrolase</keyword>
<proteinExistence type="inferred from homology"/>
<gene>
    <name evidence="7" type="ORF">GJU40_13975</name>
</gene>